<sequence length="1150" mass="125320">MWFKQVEVKNFQAIESAKVELGRGLNILFGPNDLGKSTLASAMRAALLVQPSSTEADGYLPWLADAVPEVSLTFVDDEGHIWRVRKRFGAGSAQKTADLEHSKDGLAFAHDCSGRAVDEQLRKLLGWGIPSPGGKGAPKGLPTSFLAHVLLAKQTEVESLFDRSTEEDGVASGRERLRKALAALAEDPWFKKVLTETQKKVDEYFTPKGHLKRERKSPFVIADTAIKTSAAKIDVLRKRVAESRASEESIRRLQEECSAARDAHHRLAAELATVRRQHARTGERALAEEALARAKTVLDGFERKAKDIVEREERVKALEAEVTVAETEVADASAEVARCEAELRRAKEVFDTAKSGDGERQRELARAKLDAERAEVILRIGKCEKRREGLERAQRAMMAVEAADATKKAARLEAERAGAAEGAAKRGLVEAEKALDGARALLAYGQWHAADAAMKQAMEVKSEAEALGASAIKKENDAAERDAHASTSETTATSRQERLPDAALTRRLEELEQQRAVAQAALGGGFSLALKGSGAVPVHITIDGTEAMAGTALQGRLKLDGERTAFLRVGELLEVEIHAGAADKLHALEVLDEQWANEAEPVFERAGLKTTAAIRDESAGVRELLTAASNLRSEARQLRTEAEAARQAARMKEQQSRELVAHGREAEPLKAKLRALDPEALARSFAALGNTWREKAARDVAANERALALAREAWEQAERARDRAVFRVDEADKSAASAQTELESTCAEAGVGEPGDNADTADAIEQALARVREQLSEHSAQRAAITDKRRDLEGEEPPALVSARTSMVEAQTKHAQSLAQRTHADEARKRADAELAMARGGVETLRKELESADRAGAEARFLHERAALDAYADDPRVSADDVAAAERHEADAKAEYDQLRAELHQAEGALTKVGGPGDRDELVREEEAHALAKERLDELEIDAKAWMLLRQALDEAEKEQGTHLGRSLAVPVSERLAELTAGRYRALHLDPHLRAEKVDVPLVATDDNVLDALSVGTRGQIATLLRLTVAEYLKSAVVLDDHLVHTDADRLGWFRDMLRKTAVATQVIVLTCRPHDYIAASELPEGDERRDLAGGAIRIVDMARALRRWTTPRMDAPSTSASPPISTSASPPTSERQEAPPRIEHELTNG</sequence>
<keyword evidence="1" id="KW-0175">Coiled coil</keyword>
<dbReference type="PANTHER" id="PTHR41259:SF1">
    <property type="entry name" value="DOUBLE-STRAND BREAK REPAIR RAD50 ATPASE, PUTATIVE-RELATED"/>
    <property type="match status" value="1"/>
</dbReference>
<dbReference type="RefSeq" id="WP_394827339.1">
    <property type="nucleotide sequence ID" value="NZ_CP089984.1"/>
</dbReference>
<dbReference type="SUPFAM" id="SSF52540">
    <property type="entry name" value="P-loop containing nucleoside triphosphate hydrolases"/>
    <property type="match status" value="1"/>
</dbReference>
<feature type="coiled-coil region" evidence="1">
    <location>
        <begin position="882"/>
        <end position="942"/>
    </location>
</feature>
<feature type="coiled-coil region" evidence="1">
    <location>
        <begin position="243"/>
        <end position="349"/>
    </location>
</feature>
<proteinExistence type="predicted"/>
<accession>A0ABZ2M5S8</accession>
<reference evidence="4 5" key="1">
    <citation type="submission" date="2021-12" db="EMBL/GenBank/DDBJ databases">
        <title>Discovery of the Pendulisporaceae a myxobacterial family with distinct sporulation behavior and unique specialized metabolism.</title>
        <authorList>
            <person name="Garcia R."/>
            <person name="Popoff A."/>
            <person name="Bader C.D."/>
            <person name="Loehr J."/>
            <person name="Walesch S."/>
            <person name="Walt C."/>
            <person name="Boldt J."/>
            <person name="Bunk B."/>
            <person name="Haeckl F.J.F.P.J."/>
            <person name="Gunesch A.P."/>
            <person name="Birkelbach J."/>
            <person name="Nuebel U."/>
            <person name="Pietschmann T."/>
            <person name="Bach T."/>
            <person name="Mueller R."/>
        </authorList>
    </citation>
    <scope>NUCLEOTIDE SEQUENCE [LARGE SCALE GENOMIC DNA]</scope>
    <source>
        <strain evidence="4 5">MSr11954</strain>
    </source>
</reference>
<dbReference type="Pfam" id="PF13476">
    <property type="entry name" value="AAA_23"/>
    <property type="match status" value="1"/>
</dbReference>
<gene>
    <name evidence="4" type="ORF">LZC94_10595</name>
</gene>
<dbReference type="PANTHER" id="PTHR41259">
    <property type="entry name" value="DOUBLE-STRAND BREAK REPAIR RAD50 ATPASE, PUTATIVE-RELATED"/>
    <property type="match status" value="1"/>
</dbReference>
<feature type="compositionally biased region" description="Basic and acidic residues" evidence="2">
    <location>
        <begin position="1135"/>
        <end position="1150"/>
    </location>
</feature>
<dbReference type="InterPro" id="IPR038729">
    <property type="entry name" value="Rad50/SbcC_AAA"/>
</dbReference>
<evidence type="ECO:0000313" key="4">
    <source>
        <dbReference type="EMBL" id="WXB17698.1"/>
    </source>
</evidence>
<protein>
    <submittedName>
        <fullName evidence="4">AAA family ATPase</fullName>
    </submittedName>
</protein>
<feature type="compositionally biased region" description="Low complexity" evidence="2">
    <location>
        <begin position="1116"/>
        <end position="1134"/>
    </location>
</feature>
<evidence type="ECO:0000256" key="1">
    <source>
        <dbReference type="SAM" id="Coils"/>
    </source>
</evidence>
<keyword evidence="5" id="KW-1185">Reference proteome</keyword>
<evidence type="ECO:0000256" key="2">
    <source>
        <dbReference type="SAM" id="MobiDB-lite"/>
    </source>
</evidence>
<feature type="domain" description="Rad50/SbcC-type AAA" evidence="3">
    <location>
        <begin position="6"/>
        <end position="51"/>
    </location>
</feature>
<dbReference type="EMBL" id="CP089984">
    <property type="protein sequence ID" value="WXB17698.1"/>
    <property type="molecule type" value="Genomic_DNA"/>
</dbReference>
<dbReference type="Proteomes" id="UP001370348">
    <property type="component" value="Chromosome"/>
</dbReference>
<name>A0ABZ2M5S8_9BACT</name>
<feature type="region of interest" description="Disordered" evidence="2">
    <location>
        <begin position="1111"/>
        <end position="1150"/>
    </location>
</feature>
<evidence type="ECO:0000313" key="5">
    <source>
        <dbReference type="Proteomes" id="UP001370348"/>
    </source>
</evidence>
<feature type="coiled-coil region" evidence="1">
    <location>
        <begin position="761"/>
        <end position="795"/>
    </location>
</feature>
<feature type="compositionally biased region" description="Low complexity" evidence="2">
    <location>
        <begin position="485"/>
        <end position="494"/>
    </location>
</feature>
<organism evidence="4 5">
    <name type="scientific">Pendulispora albinea</name>
    <dbReference type="NCBI Taxonomy" id="2741071"/>
    <lineage>
        <taxon>Bacteria</taxon>
        <taxon>Pseudomonadati</taxon>
        <taxon>Myxococcota</taxon>
        <taxon>Myxococcia</taxon>
        <taxon>Myxococcales</taxon>
        <taxon>Sorangiineae</taxon>
        <taxon>Pendulisporaceae</taxon>
        <taxon>Pendulispora</taxon>
    </lineage>
</organism>
<dbReference type="InterPro" id="IPR027417">
    <property type="entry name" value="P-loop_NTPase"/>
</dbReference>
<dbReference type="Gene3D" id="3.40.50.300">
    <property type="entry name" value="P-loop containing nucleotide triphosphate hydrolases"/>
    <property type="match status" value="2"/>
</dbReference>
<feature type="compositionally biased region" description="Basic and acidic residues" evidence="2">
    <location>
        <begin position="474"/>
        <end position="484"/>
    </location>
</feature>
<feature type="region of interest" description="Disordered" evidence="2">
    <location>
        <begin position="474"/>
        <end position="499"/>
    </location>
</feature>
<feature type="coiled-coil region" evidence="1">
    <location>
        <begin position="621"/>
        <end position="655"/>
    </location>
</feature>
<evidence type="ECO:0000259" key="3">
    <source>
        <dbReference type="Pfam" id="PF13476"/>
    </source>
</evidence>